<evidence type="ECO:0000256" key="2">
    <source>
        <dbReference type="ARBA" id="ARBA00022676"/>
    </source>
</evidence>
<evidence type="ECO:0000259" key="5">
    <source>
        <dbReference type="Pfam" id="PF00535"/>
    </source>
</evidence>
<dbReference type="PANTHER" id="PTHR43179">
    <property type="entry name" value="RHAMNOSYLTRANSFERASE WBBL"/>
    <property type="match status" value="1"/>
</dbReference>
<proteinExistence type="inferred from homology"/>
<evidence type="ECO:0000313" key="6">
    <source>
        <dbReference type="EMBL" id="RXN86167.1"/>
    </source>
</evidence>
<dbReference type="AlphaFoldDB" id="A0A4Q1HHV7"/>
<sequence length="328" mass="35342">MTAPTGQPTTQALPGATASADPPRPRVAIVVLTYNRREELIANLRVMARTQADIPIVVVDNHSTDGTAAALARHFPGIQVLRTDHNMGAAARNVGVQACATPYVAFCDDDTCWAPGALARAADILDAHPGLAIVSGKVLVGAAQRVDPTCEEMARSPLGRVADRWPVLLGFMAGACVARRSAFLDAGGYEPRFFLGAEETLLCLDLVAVGWRIAYADEVATHHYPSAARDARRRGWLLARNAIWVAWLRLPVACAWRETVQQLRLSGQTGLRLGVRTVWETLLGMPWVLPRRRVVPDAVAAMWRRLHGPAPNASTSLPAGPSLHGDGR</sequence>
<dbReference type="EMBL" id="PYAL01000006">
    <property type="protein sequence ID" value="RXN86167.1"/>
    <property type="molecule type" value="Genomic_DNA"/>
</dbReference>
<keyword evidence="3 6" id="KW-0808">Transferase</keyword>
<dbReference type="InterPro" id="IPR001173">
    <property type="entry name" value="Glyco_trans_2-like"/>
</dbReference>
<comment type="caution">
    <text evidence="6">The sequence shown here is derived from an EMBL/GenBank/DDBJ whole genome shotgun (WGS) entry which is preliminary data.</text>
</comment>
<keyword evidence="7" id="KW-1185">Reference proteome</keyword>
<reference evidence="6 7" key="1">
    <citation type="journal article" date="2017" name="Int. J. Syst. Evol. Microbiol.">
        <title>Achromobacter aloeverae sp. nov., isolated from the root of Aloe vera (L.) Burm.f.</title>
        <authorList>
            <person name="Kuncharoen N."/>
            <person name="Muramatsu Y."/>
            <person name="Shibata C."/>
            <person name="Kamakura Y."/>
            <person name="Nakagawa Y."/>
            <person name="Tanasupawat S."/>
        </authorList>
    </citation>
    <scope>NUCLEOTIDE SEQUENCE [LARGE SCALE GENOMIC DNA]</scope>
    <source>
        <strain evidence="6 7">AVA-1</strain>
    </source>
</reference>
<dbReference type="InterPro" id="IPR029044">
    <property type="entry name" value="Nucleotide-diphossugar_trans"/>
</dbReference>
<dbReference type="PANTHER" id="PTHR43179:SF12">
    <property type="entry name" value="GALACTOFURANOSYLTRANSFERASE GLFT2"/>
    <property type="match status" value="1"/>
</dbReference>
<dbReference type="OrthoDB" id="9787979at2"/>
<dbReference type="Pfam" id="PF00535">
    <property type="entry name" value="Glycos_transf_2"/>
    <property type="match status" value="1"/>
</dbReference>
<comment type="similarity">
    <text evidence="1">Belongs to the glycosyltransferase 2 family.</text>
</comment>
<evidence type="ECO:0000256" key="4">
    <source>
        <dbReference type="SAM" id="MobiDB-lite"/>
    </source>
</evidence>
<feature type="compositionally biased region" description="Polar residues" evidence="4">
    <location>
        <begin position="1"/>
        <end position="12"/>
    </location>
</feature>
<dbReference type="GO" id="GO:0016757">
    <property type="term" value="F:glycosyltransferase activity"/>
    <property type="evidence" value="ECO:0007669"/>
    <property type="project" value="UniProtKB-KW"/>
</dbReference>
<dbReference type="Proteomes" id="UP000290849">
    <property type="component" value="Unassembled WGS sequence"/>
</dbReference>
<protein>
    <submittedName>
        <fullName evidence="6">Glycosyl transferase family 2</fullName>
    </submittedName>
</protein>
<name>A0A4Q1HHV7_9BURK</name>
<dbReference type="RefSeq" id="WP_129152334.1">
    <property type="nucleotide sequence ID" value="NZ_JBHSDO010000017.1"/>
</dbReference>
<dbReference type="Gene3D" id="3.90.550.10">
    <property type="entry name" value="Spore Coat Polysaccharide Biosynthesis Protein SpsA, Chain A"/>
    <property type="match status" value="1"/>
</dbReference>
<evidence type="ECO:0000256" key="3">
    <source>
        <dbReference type="ARBA" id="ARBA00022679"/>
    </source>
</evidence>
<dbReference type="SUPFAM" id="SSF53448">
    <property type="entry name" value="Nucleotide-diphospho-sugar transferases"/>
    <property type="match status" value="1"/>
</dbReference>
<evidence type="ECO:0000313" key="7">
    <source>
        <dbReference type="Proteomes" id="UP000290849"/>
    </source>
</evidence>
<feature type="domain" description="Glycosyltransferase 2-like" evidence="5">
    <location>
        <begin position="29"/>
        <end position="182"/>
    </location>
</feature>
<evidence type="ECO:0000256" key="1">
    <source>
        <dbReference type="ARBA" id="ARBA00006739"/>
    </source>
</evidence>
<feature type="region of interest" description="Disordered" evidence="4">
    <location>
        <begin position="1"/>
        <end position="22"/>
    </location>
</feature>
<accession>A0A4Q1HHV7</accession>
<organism evidence="6 7">
    <name type="scientific">Achromobacter aloeverae</name>
    <dbReference type="NCBI Taxonomy" id="1750518"/>
    <lineage>
        <taxon>Bacteria</taxon>
        <taxon>Pseudomonadati</taxon>
        <taxon>Pseudomonadota</taxon>
        <taxon>Betaproteobacteria</taxon>
        <taxon>Burkholderiales</taxon>
        <taxon>Alcaligenaceae</taxon>
        <taxon>Achromobacter</taxon>
    </lineage>
</organism>
<keyword evidence="2" id="KW-0328">Glycosyltransferase</keyword>
<gene>
    <name evidence="6" type="ORF">C7R54_20755</name>
</gene>